<evidence type="ECO:0000313" key="2">
    <source>
        <dbReference type="Proteomes" id="UP000887013"/>
    </source>
</evidence>
<gene>
    <name evidence="1" type="ORF">NPIL_35011</name>
</gene>
<keyword evidence="2" id="KW-1185">Reference proteome</keyword>
<evidence type="ECO:0000313" key="1">
    <source>
        <dbReference type="EMBL" id="GFS30677.1"/>
    </source>
</evidence>
<organism evidence="1 2">
    <name type="scientific">Nephila pilipes</name>
    <name type="common">Giant wood spider</name>
    <name type="synonym">Nephila maculata</name>
    <dbReference type="NCBI Taxonomy" id="299642"/>
    <lineage>
        <taxon>Eukaryota</taxon>
        <taxon>Metazoa</taxon>
        <taxon>Ecdysozoa</taxon>
        <taxon>Arthropoda</taxon>
        <taxon>Chelicerata</taxon>
        <taxon>Arachnida</taxon>
        <taxon>Araneae</taxon>
        <taxon>Araneomorphae</taxon>
        <taxon>Entelegynae</taxon>
        <taxon>Araneoidea</taxon>
        <taxon>Nephilidae</taxon>
        <taxon>Nephila</taxon>
    </lineage>
</organism>
<dbReference type="AlphaFoldDB" id="A0A8X6M8N6"/>
<name>A0A8X6M8N6_NEPPI</name>
<dbReference type="EMBL" id="BMAW01041776">
    <property type="protein sequence ID" value="GFS30677.1"/>
    <property type="molecule type" value="Genomic_DNA"/>
</dbReference>
<comment type="caution">
    <text evidence="1">The sequence shown here is derived from an EMBL/GenBank/DDBJ whole genome shotgun (WGS) entry which is preliminary data.</text>
</comment>
<protein>
    <submittedName>
        <fullName evidence="1">Uncharacterized protein</fullName>
    </submittedName>
</protein>
<proteinExistence type="predicted"/>
<dbReference type="Proteomes" id="UP000887013">
    <property type="component" value="Unassembled WGS sequence"/>
</dbReference>
<accession>A0A8X6M8N6</accession>
<reference evidence="1" key="1">
    <citation type="submission" date="2020-08" db="EMBL/GenBank/DDBJ databases">
        <title>Multicomponent nature underlies the extraordinary mechanical properties of spider dragline silk.</title>
        <authorList>
            <person name="Kono N."/>
            <person name="Nakamura H."/>
            <person name="Mori M."/>
            <person name="Yoshida Y."/>
            <person name="Ohtoshi R."/>
            <person name="Malay A.D."/>
            <person name="Moran D.A.P."/>
            <person name="Tomita M."/>
            <person name="Numata K."/>
            <person name="Arakawa K."/>
        </authorList>
    </citation>
    <scope>NUCLEOTIDE SEQUENCE</scope>
</reference>
<sequence>MSQREIKKCESEKNLSLHPLQPLVLPTAGLVKVQWAIYNLATLRRGPRSYDPGVRPLYIPGTTLMTRTSLCLKPEKEMQLQISVQTSACPIRCGYLGMSHNSDGKDRLCRVCTYVSFASSSTLDKMNTC</sequence>